<dbReference type="EMBL" id="ML120442">
    <property type="protein sequence ID" value="RPA94166.1"/>
    <property type="molecule type" value="Genomic_DNA"/>
</dbReference>
<sequence>MILNLQRSRSLPSQLPCGETRPNRVFCCSQAGALFFSPPKPNPPFFKQQHFTRPREKNRITPLSLFVSSIGYPLLLFLNNCIHSLHLITFINCYFSKLSLL</sequence>
<proteinExistence type="predicted"/>
<gene>
    <name evidence="2" type="ORF">L873DRAFT_1475557</name>
</gene>
<keyword evidence="3" id="KW-1185">Reference proteome</keyword>
<keyword evidence="1" id="KW-0472">Membrane</keyword>
<feature type="transmembrane region" description="Helical" evidence="1">
    <location>
        <begin position="60"/>
        <end position="78"/>
    </location>
</feature>
<protein>
    <submittedName>
        <fullName evidence="2">Uncharacterized protein</fullName>
    </submittedName>
</protein>
<keyword evidence="1" id="KW-0812">Transmembrane</keyword>
<dbReference type="AlphaFoldDB" id="A0A3N4J7J0"/>
<evidence type="ECO:0000256" key="1">
    <source>
        <dbReference type="SAM" id="Phobius"/>
    </source>
</evidence>
<dbReference type="Proteomes" id="UP000276215">
    <property type="component" value="Unassembled WGS sequence"/>
</dbReference>
<accession>A0A3N4J7J0</accession>
<evidence type="ECO:0000313" key="3">
    <source>
        <dbReference type="Proteomes" id="UP000276215"/>
    </source>
</evidence>
<keyword evidence="1" id="KW-1133">Transmembrane helix</keyword>
<organism evidence="2 3">
    <name type="scientific">Choiromyces venosus 120613-1</name>
    <dbReference type="NCBI Taxonomy" id="1336337"/>
    <lineage>
        <taxon>Eukaryota</taxon>
        <taxon>Fungi</taxon>
        <taxon>Dikarya</taxon>
        <taxon>Ascomycota</taxon>
        <taxon>Pezizomycotina</taxon>
        <taxon>Pezizomycetes</taxon>
        <taxon>Pezizales</taxon>
        <taxon>Tuberaceae</taxon>
        <taxon>Choiromyces</taxon>
    </lineage>
</organism>
<name>A0A3N4J7J0_9PEZI</name>
<evidence type="ECO:0000313" key="2">
    <source>
        <dbReference type="EMBL" id="RPA94166.1"/>
    </source>
</evidence>
<reference evidence="2 3" key="1">
    <citation type="journal article" date="2018" name="Nat. Ecol. Evol.">
        <title>Pezizomycetes genomes reveal the molecular basis of ectomycorrhizal truffle lifestyle.</title>
        <authorList>
            <person name="Murat C."/>
            <person name="Payen T."/>
            <person name="Noel B."/>
            <person name="Kuo A."/>
            <person name="Morin E."/>
            <person name="Chen J."/>
            <person name="Kohler A."/>
            <person name="Krizsan K."/>
            <person name="Balestrini R."/>
            <person name="Da Silva C."/>
            <person name="Montanini B."/>
            <person name="Hainaut M."/>
            <person name="Levati E."/>
            <person name="Barry K.W."/>
            <person name="Belfiori B."/>
            <person name="Cichocki N."/>
            <person name="Clum A."/>
            <person name="Dockter R.B."/>
            <person name="Fauchery L."/>
            <person name="Guy J."/>
            <person name="Iotti M."/>
            <person name="Le Tacon F."/>
            <person name="Lindquist E.A."/>
            <person name="Lipzen A."/>
            <person name="Malagnac F."/>
            <person name="Mello A."/>
            <person name="Molinier V."/>
            <person name="Miyauchi S."/>
            <person name="Poulain J."/>
            <person name="Riccioni C."/>
            <person name="Rubini A."/>
            <person name="Sitrit Y."/>
            <person name="Splivallo R."/>
            <person name="Traeger S."/>
            <person name="Wang M."/>
            <person name="Zifcakova L."/>
            <person name="Wipf D."/>
            <person name="Zambonelli A."/>
            <person name="Paolocci F."/>
            <person name="Nowrousian M."/>
            <person name="Ottonello S."/>
            <person name="Baldrian P."/>
            <person name="Spatafora J.W."/>
            <person name="Henrissat B."/>
            <person name="Nagy L.G."/>
            <person name="Aury J.M."/>
            <person name="Wincker P."/>
            <person name="Grigoriev I.V."/>
            <person name="Bonfante P."/>
            <person name="Martin F.M."/>
        </authorList>
    </citation>
    <scope>NUCLEOTIDE SEQUENCE [LARGE SCALE GENOMIC DNA]</scope>
    <source>
        <strain evidence="2 3">120613-1</strain>
    </source>
</reference>